<dbReference type="Proteomes" id="UP001232755">
    <property type="component" value="Unassembled WGS sequence"/>
</dbReference>
<evidence type="ECO:0008006" key="3">
    <source>
        <dbReference type="Google" id="ProtNLM"/>
    </source>
</evidence>
<organism evidence="1 2">
    <name type="scientific">Streptomyces africanus</name>
    <dbReference type="NCBI Taxonomy" id="231024"/>
    <lineage>
        <taxon>Bacteria</taxon>
        <taxon>Bacillati</taxon>
        <taxon>Actinomycetota</taxon>
        <taxon>Actinomycetes</taxon>
        <taxon>Kitasatosporales</taxon>
        <taxon>Streptomycetaceae</taxon>
        <taxon>Streptomyces</taxon>
    </lineage>
</organism>
<proteinExistence type="predicted"/>
<sequence length="36" mass="3870">MVPGGRHSYVYGAGRIPETGAAIARIGAWVREKTKI</sequence>
<reference evidence="1 2" key="1">
    <citation type="submission" date="2023-07" db="EMBL/GenBank/DDBJ databases">
        <title>Comparative genomics of wheat-associated soil bacteria to identify genetic determinants of phenazine resistance.</title>
        <authorList>
            <person name="Mouncey N."/>
        </authorList>
    </citation>
    <scope>NUCLEOTIDE SEQUENCE [LARGE SCALE GENOMIC DNA]</scope>
    <source>
        <strain evidence="1 2">B3I12</strain>
    </source>
</reference>
<evidence type="ECO:0000313" key="1">
    <source>
        <dbReference type="EMBL" id="MDQ0753567.1"/>
    </source>
</evidence>
<name>A0ABU0R4L3_9ACTN</name>
<comment type="caution">
    <text evidence="1">The sequence shown here is derived from an EMBL/GenBank/DDBJ whole genome shotgun (WGS) entry which is preliminary data.</text>
</comment>
<evidence type="ECO:0000313" key="2">
    <source>
        <dbReference type="Proteomes" id="UP001232755"/>
    </source>
</evidence>
<gene>
    <name evidence="1" type="ORF">QF034_007798</name>
</gene>
<accession>A0ABU0R4L3</accession>
<protein>
    <recommendedName>
        <fullName evidence="3">Alpha/beta hydrolase</fullName>
    </recommendedName>
</protein>
<dbReference type="EMBL" id="JAUSYP010000001">
    <property type="protein sequence ID" value="MDQ0753567.1"/>
    <property type="molecule type" value="Genomic_DNA"/>
</dbReference>
<keyword evidence="2" id="KW-1185">Reference proteome</keyword>